<feature type="domain" description="Glutamine amidotransferase" evidence="1">
    <location>
        <begin position="45"/>
        <end position="182"/>
    </location>
</feature>
<dbReference type="Pfam" id="PF00117">
    <property type="entry name" value="GATase"/>
    <property type="match status" value="1"/>
</dbReference>
<accession>A0A0X3UB18</accession>
<keyword evidence="2" id="KW-0315">Glutamine amidotransferase</keyword>
<dbReference type="Proteomes" id="UP000053791">
    <property type="component" value="Unassembled WGS sequence"/>
</dbReference>
<evidence type="ECO:0000313" key="3">
    <source>
        <dbReference type="Proteomes" id="UP000053791"/>
    </source>
</evidence>
<dbReference type="CDD" id="cd01741">
    <property type="entry name" value="GATase1_1"/>
    <property type="match status" value="1"/>
</dbReference>
<dbReference type="InterPro" id="IPR029062">
    <property type="entry name" value="Class_I_gatase-like"/>
</dbReference>
<dbReference type="PROSITE" id="PS51273">
    <property type="entry name" value="GATASE_TYPE_1"/>
    <property type="match status" value="1"/>
</dbReference>
<keyword evidence="3" id="KW-1185">Reference proteome</keyword>
<comment type="caution">
    <text evidence="2">The sequence shown here is derived from an EMBL/GenBank/DDBJ whole genome shotgun (WGS) entry which is preliminary data.</text>
</comment>
<name>A0A0X3UB18_9RHOB</name>
<evidence type="ECO:0000259" key="1">
    <source>
        <dbReference type="Pfam" id="PF00117"/>
    </source>
</evidence>
<dbReference type="GO" id="GO:0016740">
    <property type="term" value="F:transferase activity"/>
    <property type="evidence" value="ECO:0007669"/>
    <property type="project" value="UniProtKB-KW"/>
</dbReference>
<protein>
    <submittedName>
        <fullName evidence="2">Glutamine amidotransferase</fullName>
    </submittedName>
</protein>
<gene>
    <name evidence="2" type="ORF">AVO45_17330</name>
</gene>
<dbReference type="GO" id="GO:0005829">
    <property type="term" value="C:cytosol"/>
    <property type="evidence" value="ECO:0007669"/>
    <property type="project" value="TreeGrafter"/>
</dbReference>
<dbReference type="SUPFAM" id="SSF52317">
    <property type="entry name" value="Class I glutamine amidotransferase-like"/>
    <property type="match status" value="1"/>
</dbReference>
<dbReference type="InterPro" id="IPR017926">
    <property type="entry name" value="GATASE"/>
</dbReference>
<dbReference type="RefSeq" id="WP_068344962.1">
    <property type="nucleotide sequence ID" value="NZ_LQBQ01000003.1"/>
</dbReference>
<dbReference type="InterPro" id="IPR044992">
    <property type="entry name" value="ChyE-like"/>
</dbReference>
<dbReference type="PANTHER" id="PTHR42695:SF5">
    <property type="entry name" value="GLUTAMINE AMIDOTRANSFERASE YLR126C-RELATED"/>
    <property type="match status" value="1"/>
</dbReference>
<dbReference type="OrthoDB" id="9794816at2"/>
<reference evidence="3" key="1">
    <citation type="submission" date="2015-12" db="EMBL/GenBank/DDBJ databases">
        <authorList>
            <person name="Zhang G."/>
            <person name="Stingl U."/>
        </authorList>
    </citation>
    <scope>NUCLEOTIDE SEQUENCE [LARGE SCALE GENOMIC DNA]</scope>
    <source>
        <strain evidence="3">ZGT118</strain>
    </source>
</reference>
<organism evidence="2 3">
    <name type="scientific">Ruegeria marisrubri</name>
    <dbReference type="NCBI Taxonomy" id="1685379"/>
    <lineage>
        <taxon>Bacteria</taxon>
        <taxon>Pseudomonadati</taxon>
        <taxon>Pseudomonadota</taxon>
        <taxon>Alphaproteobacteria</taxon>
        <taxon>Rhodobacterales</taxon>
        <taxon>Roseobacteraceae</taxon>
        <taxon>Ruegeria</taxon>
    </lineage>
</organism>
<dbReference type="AlphaFoldDB" id="A0A0X3UB18"/>
<dbReference type="PANTHER" id="PTHR42695">
    <property type="entry name" value="GLUTAMINE AMIDOTRANSFERASE YLR126C-RELATED"/>
    <property type="match status" value="1"/>
</dbReference>
<dbReference type="Gene3D" id="3.40.50.880">
    <property type="match status" value="1"/>
</dbReference>
<keyword evidence="2" id="KW-0808">Transferase</keyword>
<evidence type="ECO:0000313" key="2">
    <source>
        <dbReference type="EMBL" id="KUJ85295.1"/>
    </source>
</evidence>
<dbReference type="EMBL" id="LQBQ01000003">
    <property type="protein sequence ID" value="KUJ85295.1"/>
    <property type="molecule type" value="Genomic_DNA"/>
</dbReference>
<dbReference type="STRING" id="1685379.AVO45_17330"/>
<sequence>MASRVLSVRHGDEPLDDRATSWLKQAGFDVQTRRPFRGDPLDEPDDDLAATIIYGGPFNVYETRRHPFLNEEYRWIDSCLSAGIPVLGICQGCQMIAHHLGAWAGPRETEIFEFGYYPIIPTAESRGIFDAPLTVTQAHYHTYDLPEGAVRLAGNDNYENQAFRYGETTFGFQYHPEVTPTGFRRWQDQKSDAYGRPGTQSREEQDRLMAKHDAAQASWFHGFLDGFLGGPK</sequence>
<proteinExistence type="predicted"/>